<evidence type="ECO:0008006" key="3">
    <source>
        <dbReference type="Google" id="ProtNLM"/>
    </source>
</evidence>
<evidence type="ECO:0000313" key="1">
    <source>
        <dbReference type="EMBL" id="KNA01625.1"/>
    </source>
</evidence>
<sequence length="136" mass="16893">MIYWLYYYVMKITNNSTIIRSFYNVLYFFLSYRAPHIKFVSFTDFTIHKGEFREKHVLYEYIEFYDDIKHKIYSQSVLYFAMYCKHDKKIFRFYNAVKENCTHADSCRYYEELSNLKINLVILRSKFLYIIYVNAR</sequence>
<dbReference type="EMBL" id="KQ235245">
    <property type="protein sequence ID" value="KNA01625.1"/>
    <property type="molecule type" value="Genomic_DNA"/>
</dbReference>
<name>A0A0J9U0R2_PLAVI</name>
<dbReference type="Proteomes" id="UP000053239">
    <property type="component" value="Unassembled WGS sequence"/>
</dbReference>
<organism evidence="1 2">
    <name type="scientific">Plasmodium vivax North Korean</name>
    <dbReference type="NCBI Taxonomy" id="1035514"/>
    <lineage>
        <taxon>Eukaryota</taxon>
        <taxon>Sar</taxon>
        <taxon>Alveolata</taxon>
        <taxon>Apicomplexa</taxon>
        <taxon>Aconoidasida</taxon>
        <taxon>Haemosporida</taxon>
        <taxon>Plasmodiidae</taxon>
        <taxon>Plasmodium</taxon>
        <taxon>Plasmodium (Plasmodium)</taxon>
    </lineage>
</organism>
<accession>A0A0J9U0R2</accession>
<proteinExistence type="predicted"/>
<gene>
    <name evidence="1" type="ORF">PVNG_05785</name>
</gene>
<reference evidence="1 2" key="1">
    <citation type="submission" date="2011-09" db="EMBL/GenBank/DDBJ databases">
        <title>The Genome Sequence of Plasmodium vivax North Korean.</title>
        <authorList>
            <consortium name="The Broad Institute Genome Sequencing Platform"/>
            <consortium name="The Broad Institute Genome Sequencing Center for Infectious Disease"/>
            <person name="Neafsey D."/>
            <person name="Carlton J."/>
            <person name="Barnwell J."/>
            <person name="Collins W."/>
            <person name="Escalante A."/>
            <person name="Mullikin J."/>
            <person name="Saul A."/>
            <person name="Guigo R."/>
            <person name="Camara F."/>
            <person name="Young S.K."/>
            <person name="Zeng Q."/>
            <person name="Gargeya S."/>
            <person name="Fitzgerald M."/>
            <person name="Haas B."/>
            <person name="Abouelleil A."/>
            <person name="Alvarado L."/>
            <person name="Arachchi H.M."/>
            <person name="Berlin A."/>
            <person name="Brown A."/>
            <person name="Chapman S.B."/>
            <person name="Chen Z."/>
            <person name="Dunbar C."/>
            <person name="Freedman E."/>
            <person name="Gearin G."/>
            <person name="Gellesch M."/>
            <person name="Goldberg J."/>
            <person name="Griggs A."/>
            <person name="Gujja S."/>
            <person name="Heiman D."/>
            <person name="Howarth C."/>
            <person name="Larson L."/>
            <person name="Lui A."/>
            <person name="MacDonald P.J.P."/>
            <person name="Montmayeur A."/>
            <person name="Murphy C."/>
            <person name="Neiman D."/>
            <person name="Pearson M."/>
            <person name="Priest M."/>
            <person name="Roberts A."/>
            <person name="Saif S."/>
            <person name="Shea T."/>
            <person name="Shenoy N."/>
            <person name="Sisk P."/>
            <person name="Stolte C."/>
            <person name="Sykes S."/>
            <person name="Wortman J."/>
            <person name="Nusbaum C."/>
            <person name="Birren B."/>
        </authorList>
    </citation>
    <scope>NUCLEOTIDE SEQUENCE [LARGE SCALE GENOMIC DNA]</scope>
    <source>
        <strain evidence="1 2">North Korean</strain>
    </source>
</reference>
<protein>
    <recommendedName>
        <fullName evidence="3">CYIR protein</fullName>
    </recommendedName>
</protein>
<dbReference type="AlphaFoldDB" id="A0A0J9U0R2"/>
<evidence type="ECO:0000313" key="2">
    <source>
        <dbReference type="Proteomes" id="UP000053239"/>
    </source>
</evidence>